<evidence type="ECO:0000256" key="3">
    <source>
        <dbReference type="ARBA" id="ARBA00019015"/>
    </source>
</evidence>
<dbReference type="NCBIfam" id="TIGR03506">
    <property type="entry name" value="FlgEFG_subfam"/>
    <property type="match status" value="1"/>
</dbReference>
<dbReference type="Proteomes" id="UP001589891">
    <property type="component" value="Unassembled WGS sequence"/>
</dbReference>
<dbReference type="InterPro" id="IPR053967">
    <property type="entry name" value="LlgE_F_G-like_D1"/>
</dbReference>
<evidence type="ECO:0000259" key="6">
    <source>
        <dbReference type="Pfam" id="PF00460"/>
    </source>
</evidence>
<dbReference type="EMBL" id="JBHLSS010000036">
    <property type="protein sequence ID" value="MFC0709048.1"/>
    <property type="molecule type" value="Genomic_DNA"/>
</dbReference>
<evidence type="ECO:0000256" key="5">
    <source>
        <dbReference type="RuleBase" id="RU362116"/>
    </source>
</evidence>
<evidence type="ECO:0000313" key="11">
    <source>
        <dbReference type="Proteomes" id="UP001589891"/>
    </source>
</evidence>
<dbReference type="InterPro" id="IPR001444">
    <property type="entry name" value="Flag_bb_rod_N"/>
</dbReference>
<dbReference type="Pfam" id="PF06429">
    <property type="entry name" value="Flg_bbr_C"/>
    <property type="match status" value="1"/>
</dbReference>
<feature type="domain" description="Flagellar hook protein FlgE D2" evidence="8">
    <location>
        <begin position="142"/>
        <end position="263"/>
    </location>
</feature>
<keyword evidence="11" id="KW-1185">Reference proteome</keyword>
<dbReference type="Gene3D" id="2.60.98.20">
    <property type="entry name" value="Flagellar hook protein FlgE"/>
    <property type="match status" value="1"/>
</dbReference>
<gene>
    <name evidence="10" type="primary">flgE</name>
    <name evidence="10" type="ORF">ACFFGX_05395</name>
</gene>
<sequence>MGFSQALSGLNAASNNLNVISNNIANSQTVGFKSSTTQFADVYANSRIGMGVQVAGVAQNFAAGNVESSGRSLDLAIGGSGFFRFEQAGQVVYSRNGQLTLTPEGYLENAQGARLLGSSGAIQIPADGMQARPTAEFDATLNLDSGSNVIAAAFDATDKDTYSYANTSTVFDSLGNSHEMTLYFTKTGVNEWAVNSALDGTVSASAPQVLDFTESGLLDGYTPTSFDFAMTNGAADISFELDLTGSTQFGNDFEVSSLDQDGYTAGSLVGFTIEENGNVVGNYANEQSLVVGQIQLVAFRSPEGLQPVGDNAWVETAASGQPLVGTAGSGQLGSLVSGSVEASNVDLTKELVNLIIAQRNFQANAQSVSTQSEVLEQAVNLGR</sequence>
<comment type="caution">
    <text evidence="10">The sequence shown here is derived from an EMBL/GenBank/DDBJ whole genome shotgun (WGS) entry which is preliminary data.</text>
</comment>
<name>A0ABV6SHN8_AZOPA</name>
<feature type="domain" description="Flagellar hook protein FlgE/F/G-like D1" evidence="9">
    <location>
        <begin position="76"/>
        <end position="127"/>
    </location>
</feature>
<dbReference type="PANTHER" id="PTHR30435:SF1">
    <property type="entry name" value="FLAGELLAR HOOK PROTEIN FLGE"/>
    <property type="match status" value="1"/>
</dbReference>
<dbReference type="InterPro" id="IPR011491">
    <property type="entry name" value="FlgE_D2"/>
</dbReference>
<dbReference type="Pfam" id="PF07559">
    <property type="entry name" value="FlgE_D2"/>
    <property type="match status" value="1"/>
</dbReference>
<keyword evidence="10" id="KW-0966">Cell projection</keyword>
<evidence type="ECO:0000259" key="8">
    <source>
        <dbReference type="Pfam" id="PF07559"/>
    </source>
</evidence>
<keyword evidence="10" id="KW-0969">Cilium</keyword>
<comment type="similarity">
    <text evidence="2 5">Belongs to the flagella basal body rod proteins family.</text>
</comment>
<dbReference type="SUPFAM" id="SSF117143">
    <property type="entry name" value="Flagellar hook protein flgE"/>
    <property type="match status" value="1"/>
</dbReference>
<dbReference type="InterPro" id="IPR020013">
    <property type="entry name" value="Flagellar_FlgE/F/G"/>
</dbReference>
<dbReference type="Pfam" id="PF00460">
    <property type="entry name" value="Flg_bb_rod"/>
    <property type="match status" value="1"/>
</dbReference>
<reference evidence="10 11" key="1">
    <citation type="submission" date="2024-09" db="EMBL/GenBank/DDBJ databases">
        <authorList>
            <person name="Sun Q."/>
            <person name="Mori K."/>
        </authorList>
    </citation>
    <scope>NUCLEOTIDE SEQUENCE [LARGE SCALE GENOMIC DNA]</scope>
    <source>
        <strain evidence="10 11">NCAIM B.01794</strain>
    </source>
</reference>
<comment type="function">
    <text evidence="5">A flexible structure which links the flagellar filament to the drive apparatus in the basal body.</text>
</comment>
<evidence type="ECO:0000259" key="9">
    <source>
        <dbReference type="Pfam" id="PF22692"/>
    </source>
</evidence>
<dbReference type="PANTHER" id="PTHR30435">
    <property type="entry name" value="FLAGELLAR PROTEIN"/>
    <property type="match status" value="1"/>
</dbReference>
<accession>A0ABV6SHN8</accession>
<dbReference type="NCBIfam" id="NF004238">
    <property type="entry name" value="PRK05682.1-1"/>
    <property type="match status" value="1"/>
</dbReference>
<comment type="subcellular location">
    <subcellularLocation>
        <location evidence="1 5">Bacterial flagellum basal body</location>
    </subcellularLocation>
</comment>
<dbReference type="RefSeq" id="WP_376943581.1">
    <property type="nucleotide sequence ID" value="NZ_CP171449.1"/>
</dbReference>
<organism evidence="10 11">
    <name type="scientific">Azorhizophilus paspali</name>
    <name type="common">Azotobacter paspali</name>
    <dbReference type="NCBI Taxonomy" id="69963"/>
    <lineage>
        <taxon>Bacteria</taxon>
        <taxon>Pseudomonadati</taxon>
        <taxon>Pseudomonadota</taxon>
        <taxon>Gammaproteobacteria</taxon>
        <taxon>Pseudomonadales</taxon>
        <taxon>Pseudomonadaceae</taxon>
        <taxon>Azorhizophilus</taxon>
    </lineage>
</organism>
<proteinExistence type="inferred from homology"/>
<evidence type="ECO:0000256" key="2">
    <source>
        <dbReference type="ARBA" id="ARBA00009677"/>
    </source>
</evidence>
<evidence type="ECO:0000313" key="10">
    <source>
        <dbReference type="EMBL" id="MFC0709048.1"/>
    </source>
</evidence>
<feature type="domain" description="Flagellar basal body rod protein N-terminal" evidence="6">
    <location>
        <begin position="6"/>
        <end position="33"/>
    </location>
</feature>
<evidence type="ECO:0000256" key="1">
    <source>
        <dbReference type="ARBA" id="ARBA00004117"/>
    </source>
</evidence>
<evidence type="ECO:0000256" key="4">
    <source>
        <dbReference type="ARBA" id="ARBA00023143"/>
    </source>
</evidence>
<dbReference type="Pfam" id="PF22692">
    <property type="entry name" value="LlgE_F_G_D1"/>
    <property type="match status" value="1"/>
</dbReference>
<dbReference type="InterPro" id="IPR010930">
    <property type="entry name" value="Flg_bb/hook_C_dom"/>
</dbReference>
<keyword evidence="4 5" id="KW-0975">Bacterial flagellum</keyword>
<keyword evidence="10" id="KW-0282">Flagellum</keyword>
<dbReference type="InterPro" id="IPR037058">
    <property type="entry name" value="Falgellar_hook_FlgE_sf"/>
</dbReference>
<protein>
    <recommendedName>
        <fullName evidence="3 5">Flagellar hook protein FlgE</fullName>
    </recommendedName>
</protein>
<evidence type="ECO:0000259" key="7">
    <source>
        <dbReference type="Pfam" id="PF06429"/>
    </source>
</evidence>
<feature type="domain" description="Flagellar basal-body/hook protein C-terminal" evidence="7">
    <location>
        <begin position="337"/>
        <end position="381"/>
    </location>
</feature>
<dbReference type="InterPro" id="IPR037925">
    <property type="entry name" value="FlgE/F/G-like"/>
</dbReference>